<dbReference type="InterPro" id="IPR000182">
    <property type="entry name" value="GNAT_dom"/>
</dbReference>
<dbReference type="CDD" id="cd04301">
    <property type="entry name" value="NAT_SF"/>
    <property type="match status" value="1"/>
</dbReference>
<accession>W4RJ86</accession>
<evidence type="ECO:0000313" key="3">
    <source>
        <dbReference type="Proteomes" id="UP000018949"/>
    </source>
</evidence>
<protein>
    <submittedName>
        <fullName evidence="2">Spermine/spermidine acetyltransferase</fullName>
    </submittedName>
</protein>
<dbReference type="InterPro" id="IPR016181">
    <property type="entry name" value="Acyl_CoA_acyltransferase"/>
</dbReference>
<dbReference type="Pfam" id="PF00583">
    <property type="entry name" value="Acetyltransf_1"/>
    <property type="match status" value="1"/>
</dbReference>
<proteinExistence type="predicted"/>
<dbReference type="Gene3D" id="3.40.630.30">
    <property type="match status" value="1"/>
</dbReference>
<keyword evidence="2" id="KW-0808">Transferase</keyword>
<reference evidence="2 3" key="1">
    <citation type="submission" date="2013-12" db="EMBL/GenBank/DDBJ databases">
        <title>NBRP : Genome information of microbial organism related human and environment.</title>
        <authorList>
            <person name="Hattori M."/>
            <person name="Oshima K."/>
            <person name="Inaba H."/>
            <person name="Suda W."/>
            <person name="Sakamoto M."/>
            <person name="Iino T."/>
            <person name="Kitahara M."/>
            <person name="Oshida Y."/>
            <person name="Iida T."/>
            <person name="Kudo T."/>
            <person name="Itoh T."/>
            <person name="Ahmed I."/>
            <person name="Ohkuma M."/>
        </authorList>
    </citation>
    <scope>NUCLEOTIDE SEQUENCE [LARGE SCALE GENOMIC DNA]</scope>
    <source>
        <strain evidence="2 3">JCM 21738</strain>
    </source>
</reference>
<gene>
    <name evidence="2" type="ORF">JCM21738_1201</name>
</gene>
<organism evidence="2 3">
    <name type="scientific">Mesobacillus boroniphilus JCM 21738</name>
    <dbReference type="NCBI Taxonomy" id="1294265"/>
    <lineage>
        <taxon>Bacteria</taxon>
        <taxon>Bacillati</taxon>
        <taxon>Bacillota</taxon>
        <taxon>Bacilli</taxon>
        <taxon>Bacillales</taxon>
        <taxon>Bacillaceae</taxon>
        <taxon>Mesobacillus</taxon>
    </lineage>
</organism>
<comment type="caution">
    <text evidence="2">The sequence shown here is derived from an EMBL/GenBank/DDBJ whole genome shotgun (WGS) entry which is preliminary data.</text>
</comment>
<dbReference type="AlphaFoldDB" id="W4RJ86"/>
<dbReference type="EMBL" id="BAUW01000009">
    <property type="protein sequence ID" value="GAE44485.1"/>
    <property type="molecule type" value="Genomic_DNA"/>
</dbReference>
<dbReference type="eggNOG" id="COG0456">
    <property type="taxonomic scope" value="Bacteria"/>
</dbReference>
<evidence type="ECO:0000259" key="1">
    <source>
        <dbReference type="Pfam" id="PF00583"/>
    </source>
</evidence>
<evidence type="ECO:0000313" key="2">
    <source>
        <dbReference type="EMBL" id="GAE44485.1"/>
    </source>
</evidence>
<sequence>MYGIDPDDNNYWIYRLMIDELHQGKGYGTAAVKLVVEEINRMNTNGIPMIMIGYNQENEGLELHTRGPDLLRQK</sequence>
<feature type="domain" description="N-acetyltransferase" evidence="1">
    <location>
        <begin position="5"/>
        <end position="42"/>
    </location>
</feature>
<dbReference type="Proteomes" id="UP000018949">
    <property type="component" value="Unassembled WGS sequence"/>
</dbReference>
<keyword evidence="3" id="KW-1185">Reference proteome</keyword>
<dbReference type="GO" id="GO:0016747">
    <property type="term" value="F:acyltransferase activity, transferring groups other than amino-acyl groups"/>
    <property type="evidence" value="ECO:0007669"/>
    <property type="project" value="InterPro"/>
</dbReference>
<dbReference type="SUPFAM" id="SSF55729">
    <property type="entry name" value="Acyl-CoA N-acyltransferases (Nat)"/>
    <property type="match status" value="1"/>
</dbReference>
<name>W4RJ86_9BACI</name>